<dbReference type="OrthoDB" id="31543at2157"/>
<dbReference type="PROSITE" id="PS01246">
    <property type="entry name" value="UPF0003"/>
    <property type="match status" value="1"/>
</dbReference>
<name>A0A328PIP5_9EURY</name>
<proteinExistence type="inferred from homology"/>
<dbReference type="PANTHER" id="PTHR30221">
    <property type="entry name" value="SMALL-CONDUCTANCE MECHANOSENSITIVE CHANNEL"/>
    <property type="match status" value="1"/>
</dbReference>
<dbReference type="Gene3D" id="2.30.30.60">
    <property type="match status" value="1"/>
</dbReference>
<dbReference type="InterPro" id="IPR049142">
    <property type="entry name" value="MS_channel_1st"/>
</dbReference>
<dbReference type="Pfam" id="PF00924">
    <property type="entry name" value="MS_channel_2nd"/>
    <property type="match status" value="1"/>
</dbReference>
<keyword evidence="6 7" id="KW-0472">Membrane</keyword>
<dbReference type="AlphaFoldDB" id="A0A328PIP5"/>
<feature type="transmembrane region" description="Helical" evidence="7">
    <location>
        <begin position="74"/>
        <end position="90"/>
    </location>
</feature>
<dbReference type="InterPro" id="IPR011014">
    <property type="entry name" value="MscS_channel_TM-2"/>
</dbReference>
<dbReference type="Pfam" id="PF21088">
    <property type="entry name" value="MS_channel_1st"/>
    <property type="match status" value="1"/>
</dbReference>
<feature type="domain" description="Mechanosensitive ion channel MscS" evidence="8">
    <location>
        <begin position="92"/>
        <end position="158"/>
    </location>
</feature>
<feature type="domain" description="Mechanosensitive ion channel MscS C-terminal" evidence="9">
    <location>
        <begin position="166"/>
        <end position="242"/>
    </location>
</feature>
<keyword evidence="3" id="KW-1003">Cell membrane</keyword>
<dbReference type="InterPro" id="IPR010920">
    <property type="entry name" value="LSM_dom_sf"/>
</dbReference>
<dbReference type="Gene3D" id="3.30.70.100">
    <property type="match status" value="1"/>
</dbReference>
<evidence type="ECO:0000313" key="11">
    <source>
        <dbReference type="EMBL" id="RAO79745.1"/>
    </source>
</evidence>
<evidence type="ECO:0000256" key="2">
    <source>
        <dbReference type="ARBA" id="ARBA00008017"/>
    </source>
</evidence>
<keyword evidence="5 7" id="KW-1133">Transmembrane helix</keyword>
<evidence type="ECO:0000313" key="12">
    <source>
        <dbReference type="Proteomes" id="UP000249782"/>
    </source>
</evidence>
<gene>
    <name evidence="11" type="ORF">DPC56_00180</name>
</gene>
<dbReference type="InterPro" id="IPR011066">
    <property type="entry name" value="MscS_channel_C_sf"/>
</dbReference>
<dbReference type="Pfam" id="PF21082">
    <property type="entry name" value="MS_channel_3rd"/>
    <property type="match status" value="1"/>
</dbReference>
<sequence>MQPKMIIEGLVIIGVTIFATLVITRWISRLLYKSAKKWELDLTVIHVLNDIIKYTLYILAVAIILKWFGIDLTGLILSIGIVGVAVGFAARDTLANFISGLFILADKSFKIGDVIEISNQKGTVIKMGFRTTTICTPDNKIITIPNSSFSKNPYVNYTASHKRRIDLKVNIPLEVDIKEFEEKIKEIISKIDGLLPEPEPNLIILEIADTGIIAKVTAWTDKTDKVVYYKSIIGENIKKLIKR</sequence>
<dbReference type="Gene3D" id="1.10.287.1260">
    <property type="match status" value="1"/>
</dbReference>
<evidence type="ECO:0000256" key="3">
    <source>
        <dbReference type="ARBA" id="ARBA00022475"/>
    </source>
</evidence>
<dbReference type="PANTHER" id="PTHR30221:SF1">
    <property type="entry name" value="SMALL-CONDUCTANCE MECHANOSENSITIVE CHANNEL"/>
    <property type="match status" value="1"/>
</dbReference>
<reference evidence="11 12" key="1">
    <citation type="submission" date="2018-06" db="EMBL/GenBank/DDBJ databases">
        <title>Draft genome sequence of hyperthermophilic methanogen Methanothermobacter tenebrarum sp. MCM-B 1447.</title>
        <authorList>
            <person name="Pore S.D."/>
            <person name="Dagar S."/>
            <person name="Dhakephalkar P.K."/>
        </authorList>
    </citation>
    <scope>NUCLEOTIDE SEQUENCE [LARGE SCALE GENOMIC DNA]</scope>
    <source>
        <strain evidence="11 12">MCM B 1447</strain>
    </source>
</reference>
<organism evidence="11 12">
    <name type="scientific">Methanothermobacter tenebrarum</name>
    <dbReference type="NCBI Taxonomy" id="680118"/>
    <lineage>
        <taxon>Archaea</taxon>
        <taxon>Methanobacteriati</taxon>
        <taxon>Methanobacteriota</taxon>
        <taxon>Methanomada group</taxon>
        <taxon>Methanobacteria</taxon>
        <taxon>Methanobacteriales</taxon>
        <taxon>Methanobacteriaceae</taxon>
        <taxon>Methanothermobacter</taxon>
    </lineage>
</organism>
<feature type="transmembrane region" description="Helical" evidence="7">
    <location>
        <begin position="47"/>
        <end position="68"/>
    </location>
</feature>
<comment type="similarity">
    <text evidence="2">Belongs to the MscS (TC 1.A.23) family.</text>
</comment>
<evidence type="ECO:0000259" key="8">
    <source>
        <dbReference type="Pfam" id="PF00924"/>
    </source>
</evidence>
<keyword evidence="12" id="KW-1185">Reference proteome</keyword>
<comment type="subcellular location">
    <subcellularLocation>
        <location evidence="1">Cell membrane</location>
        <topology evidence="1">Multi-pass membrane protein</topology>
    </subcellularLocation>
</comment>
<dbReference type="GO" id="GO:0008381">
    <property type="term" value="F:mechanosensitive monoatomic ion channel activity"/>
    <property type="evidence" value="ECO:0007669"/>
    <property type="project" value="InterPro"/>
</dbReference>
<evidence type="ECO:0000256" key="7">
    <source>
        <dbReference type="SAM" id="Phobius"/>
    </source>
</evidence>
<dbReference type="SUPFAM" id="SSF82861">
    <property type="entry name" value="Mechanosensitive channel protein MscS (YggB), transmembrane region"/>
    <property type="match status" value="1"/>
</dbReference>
<protein>
    <submittedName>
        <fullName evidence="11">Mechanosensitive ion channel family protein</fullName>
    </submittedName>
</protein>
<dbReference type="InterPro" id="IPR006686">
    <property type="entry name" value="MscS_channel_CS"/>
</dbReference>
<keyword evidence="4 7" id="KW-0812">Transmembrane</keyword>
<evidence type="ECO:0000256" key="5">
    <source>
        <dbReference type="ARBA" id="ARBA00022989"/>
    </source>
</evidence>
<dbReference type="SUPFAM" id="SSF82689">
    <property type="entry name" value="Mechanosensitive channel protein MscS (YggB), C-terminal domain"/>
    <property type="match status" value="1"/>
</dbReference>
<dbReference type="InterPro" id="IPR006685">
    <property type="entry name" value="MscS_channel_2nd"/>
</dbReference>
<evidence type="ECO:0000256" key="1">
    <source>
        <dbReference type="ARBA" id="ARBA00004651"/>
    </source>
</evidence>
<evidence type="ECO:0000256" key="4">
    <source>
        <dbReference type="ARBA" id="ARBA00022692"/>
    </source>
</evidence>
<dbReference type="Proteomes" id="UP000249782">
    <property type="component" value="Unassembled WGS sequence"/>
</dbReference>
<feature type="domain" description="Mechanosensitive ion channel transmembrane helices 2/3" evidence="10">
    <location>
        <begin position="51"/>
        <end position="90"/>
    </location>
</feature>
<accession>A0A328PIP5</accession>
<comment type="caution">
    <text evidence="11">The sequence shown here is derived from an EMBL/GenBank/DDBJ whole genome shotgun (WGS) entry which is preliminary data.</text>
</comment>
<dbReference type="InterPro" id="IPR023408">
    <property type="entry name" value="MscS_beta-dom_sf"/>
</dbReference>
<evidence type="ECO:0000256" key="6">
    <source>
        <dbReference type="ARBA" id="ARBA00023136"/>
    </source>
</evidence>
<evidence type="ECO:0000259" key="10">
    <source>
        <dbReference type="Pfam" id="PF21088"/>
    </source>
</evidence>
<dbReference type="InterPro" id="IPR049278">
    <property type="entry name" value="MS_channel_C"/>
</dbReference>
<feature type="transmembrane region" description="Helical" evidence="7">
    <location>
        <begin position="6"/>
        <end position="27"/>
    </location>
</feature>
<dbReference type="RefSeq" id="WP_112093056.1">
    <property type="nucleotide sequence ID" value="NZ_QLOE01000001.1"/>
</dbReference>
<dbReference type="GO" id="GO:0005886">
    <property type="term" value="C:plasma membrane"/>
    <property type="evidence" value="ECO:0007669"/>
    <property type="project" value="UniProtKB-SubCell"/>
</dbReference>
<dbReference type="EMBL" id="QLOE01000001">
    <property type="protein sequence ID" value="RAO79745.1"/>
    <property type="molecule type" value="Genomic_DNA"/>
</dbReference>
<evidence type="ECO:0000259" key="9">
    <source>
        <dbReference type="Pfam" id="PF21082"/>
    </source>
</evidence>
<dbReference type="InterPro" id="IPR045275">
    <property type="entry name" value="MscS_archaea/bacteria_type"/>
</dbReference>
<dbReference type="SUPFAM" id="SSF50182">
    <property type="entry name" value="Sm-like ribonucleoproteins"/>
    <property type="match status" value="1"/>
</dbReference>